<dbReference type="KEGG" id="fcy:FRACYDRAFT_249374"/>
<protein>
    <submittedName>
        <fullName evidence="1">Uncharacterized protein</fullName>
    </submittedName>
</protein>
<dbReference type="InterPro" id="IPR032675">
    <property type="entry name" value="LRR_dom_sf"/>
</dbReference>
<sequence length="347" mass="39611">MATLIVVYPHGFNADEVIEALRKRTEKIHLRCHFNDKSFIESTEMQVAISQSSMLSGRIKSLTIINNCNDPEVYATCLNFFIRCLKGPNNKIDEFAWSKQDHPINKHDQTFTSEDAKRIALAIMSSNNIKKLSITNTFKRAGTFKCIFNAVLDIGIPSYTIGFIGRGTTSALSMNLKGLLNNTSLKTLELSGEFDLNRVVQFDAKKLAKYLAKILRSNKGLEDVIISTNLMDNTGRKILLKRLRNHNNSTLLKLSVTNYDKVLIKSTRGIAYILQSEIDFELKCNRIMKRYDMNLLAAQRKKSISLKIYPGIIDAIQQKEPNHMYRFLQNENEKLCSYHACDERRSV</sequence>
<dbReference type="Gene3D" id="3.80.10.10">
    <property type="entry name" value="Ribonuclease Inhibitor"/>
    <property type="match status" value="1"/>
</dbReference>
<dbReference type="EMBL" id="KV784378">
    <property type="protein sequence ID" value="OEU09029.1"/>
    <property type="molecule type" value="Genomic_DNA"/>
</dbReference>
<proteinExistence type="predicted"/>
<name>A0A1E7ET44_9STRA</name>
<evidence type="ECO:0000313" key="2">
    <source>
        <dbReference type="Proteomes" id="UP000095751"/>
    </source>
</evidence>
<keyword evidence="2" id="KW-1185">Reference proteome</keyword>
<accession>A0A1E7ET44</accession>
<dbReference type="Proteomes" id="UP000095751">
    <property type="component" value="Unassembled WGS sequence"/>
</dbReference>
<dbReference type="SUPFAM" id="SSF52047">
    <property type="entry name" value="RNI-like"/>
    <property type="match status" value="1"/>
</dbReference>
<dbReference type="OrthoDB" id="120976at2759"/>
<reference evidence="1 2" key="1">
    <citation type="submission" date="2016-09" db="EMBL/GenBank/DDBJ databases">
        <title>Extensive genetic diversity and differential bi-allelic expression allows diatom success in the polar Southern Ocean.</title>
        <authorList>
            <consortium name="DOE Joint Genome Institute"/>
            <person name="Mock T."/>
            <person name="Otillar R.P."/>
            <person name="Strauss J."/>
            <person name="Dupont C."/>
            <person name="Frickenhaus S."/>
            <person name="Maumus F."/>
            <person name="Mcmullan M."/>
            <person name="Sanges R."/>
            <person name="Schmutz J."/>
            <person name="Toseland A."/>
            <person name="Valas R."/>
            <person name="Veluchamy A."/>
            <person name="Ward B.J."/>
            <person name="Allen A."/>
            <person name="Barry K."/>
            <person name="Falciatore A."/>
            <person name="Ferrante M."/>
            <person name="Fortunato A.E."/>
            <person name="Gloeckner G."/>
            <person name="Gruber A."/>
            <person name="Hipkin R."/>
            <person name="Janech M."/>
            <person name="Kroth P."/>
            <person name="Leese F."/>
            <person name="Lindquist E."/>
            <person name="Lyon B.R."/>
            <person name="Martin J."/>
            <person name="Mayer C."/>
            <person name="Parker M."/>
            <person name="Quesneville H."/>
            <person name="Raymond J."/>
            <person name="Uhlig C."/>
            <person name="Valentin K.U."/>
            <person name="Worden A.Z."/>
            <person name="Armbrust E.V."/>
            <person name="Bowler C."/>
            <person name="Green B."/>
            <person name="Moulton V."/>
            <person name="Van Oosterhout C."/>
            <person name="Grigoriev I."/>
        </authorList>
    </citation>
    <scope>NUCLEOTIDE SEQUENCE [LARGE SCALE GENOMIC DNA]</scope>
    <source>
        <strain evidence="1 2">CCMP1102</strain>
    </source>
</reference>
<dbReference type="InParanoid" id="A0A1E7ET44"/>
<organism evidence="1 2">
    <name type="scientific">Fragilariopsis cylindrus CCMP1102</name>
    <dbReference type="NCBI Taxonomy" id="635003"/>
    <lineage>
        <taxon>Eukaryota</taxon>
        <taxon>Sar</taxon>
        <taxon>Stramenopiles</taxon>
        <taxon>Ochrophyta</taxon>
        <taxon>Bacillariophyta</taxon>
        <taxon>Bacillariophyceae</taxon>
        <taxon>Bacillariophycidae</taxon>
        <taxon>Bacillariales</taxon>
        <taxon>Bacillariaceae</taxon>
        <taxon>Fragilariopsis</taxon>
    </lineage>
</organism>
<dbReference type="AlphaFoldDB" id="A0A1E7ET44"/>
<evidence type="ECO:0000313" key="1">
    <source>
        <dbReference type="EMBL" id="OEU09029.1"/>
    </source>
</evidence>
<gene>
    <name evidence="1" type="ORF">FRACYDRAFT_249374</name>
</gene>